<dbReference type="Gene3D" id="1.10.443.10">
    <property type="entry name" value="Intergrase catalytic core"/>
    <property type="match status" value="1"/>
</dbReference>
<evidence type="ECO:0000256" key="1">
    <source>
        <dbReference type="ARBA" id="ARBA00008857"/>
    </source>
</evidence>
<dbReference type="InterPro" id="IPR013762">
    <property type="entry name" value="Integrase-like_cat_sf"/>
</dbReference>
<evidence type="ECO:0000256" key="3">
    <source>
        <dbReference type="ARBA" id="ARBA00023125"/>
    </source>
</evidence>
<dbReference type="SUPFAM" id="SSF56349">
    <property type="entry name" value="DNA breaking-rejoining enzymes"/>
    <property type="match status" value="1"/>
</dbReference>
<dbReference type="InterPro" id="IPR002104">
    <property type="entry name" value="Integrase_catalytic"/>
</dbReference>
<feature type="domain" description="Tyr recombinase" evidence="5">
    <location>
        <begin position="327"/>
        <end position="531"/>
    </location>
</feature>
<evidence type="ECO:0000313" key="6">
    <source>
        <dbReference type="EMBL" id="UYQ73977.1"/>
    </source>
</evidence>
<protein>
    <recommendedName>
        <fullName evidence="5">Tyr recombinase domain-containing protein</fullName>
    </recommendedName>
</protein>
<keyword evidence="2" id="KW-0229">DNA integration</keyword>
<gene>
    <name evidence="6" type="ORF">OF122_09530</name>
</gene>
<dbReference type="PANTHER" id="PTHR30349:SF41">
    <property type="entry name" value="INTEGRASE_RECOMBINASE PROTEIN MJ0367-RELATED"/>
    <property type="match status" value="1"/>
</dbReference>
<dbReference type="EMBL" id="CP107716">
    <property type="protein sequence ID" value="UYQ73977.1"/>
    <property type="molecule type" value="Genomic_DNA"/>
</dbReference>
<evidence type="ECO:0000256" key="4">
    <source>
        <dbReference type="ARBA" id="ARBA00023172"/>
    </source>
</evidence>
<accession>A0ABY6IX91</accession>
<keyword evidence="3" id="KW-0238">DNA-binding</keyword>
<reference evidence="6" key="1">
    <citation type="submission" date="2022-10" db="EMBL/GenBank/DDBJ databases">
        <title>YIM 151497 complete genome.</title>
        <authorList>
            <person name="Chen X."/>
        </authorList>
    </citation>
    <scope>NUCLEOTIDE SEQUENCE</scope>
    <source>
        <strain evidence="6">YIM 151497</strain>
    </source>
</reference>
<dbReference type="InterPro" id="IPR011010">
    <property type="entry name" value="DNA_brk_join_enz"/>
</dbReference>
<dbReference type="InterPro" id="IPR050090">
    <property type="entry name" value="Tyrosine_recombinase_XerCD"/>
</dbReference>
<name>A0ABY6IX91_9HYPH</name>
<keyword evidence="4" id="KW-0233">DNA recombination</keyword>
<keyword evidence="7" id="KW-1185">Reference proteome</keyword>
<dbReference type="Proteomes" id="UP001163882">
    <property type="component" value="Chromosome"/>
</dbReference>
<dbReference type="PROSITE" id="PS51898">
    <property type="entry name" value="TYR_RECOMBINASE"/>
    <property type="match status" value="1"/>
</dbReference>
<evidence type="ECO:0000259" key="5">
    <source>
        <dbReference type="PROSITE" id="PS51898"/>
    </source>
</evidence>
<dbReference type="RefSeq" id="WP_264227525.1">
    <property type="nucleotide sequence ID" value="NZ_CP107716.1"/>
</dbReference>
<dbReference type="Gene3D" id="1.10.150.130">
    <property type="match status" value="1"/>
</dbReference>
<sequence length="545" mass="61840">MTILMPKLSKAPNGDWFARKVIPADVRDAYQAAFGVRQEERFRCPQGTTQGRVKIEFTEWVAEIEGRVAKLRAVVVGERQELTQKQIHALVGRWYDWFVAQYDESPLSPEAWESLFERYEDALSAASGNSLGAPEEQEEGFDARHTALVQARVQELAQLSSFLAIDGTTLSPTTMVSFVSSVANEIGPVAALLRRRAGGDYRPDYHREKFPQPVRENTGTKPTGWNAWEAFEAWVGERKPEAATINRWRSVFANLNEFLEGRDIAIMSDEDAVRWKDQLMSGSRSGRTVNEVWLTAARRVFNWVKDQKKLRVNPFDGVKVAVARSGPTKGKFQEEDAEIILRATLKPLSARTSDHLKLAVRWVPWLCAYTGARSGEMTQLRKQDIQWHRDGFWMLNITPDAGTVKGSMPRTVVLHDHLIEQGFVDFVAQAKPGALFYDPAAFKSSDLVDPLNPPRPPYVIMRQKLADWVRKLGVTDPGVGPNHGWRHTFKRRAARAKIEERIRDAFCGHADMKVGRTYELPDIDELAEAIKEFPRYPVNTEEQPR</sequence>
<proteinExistence type="inferred from homology"/>
<dbReference type="InterPro" id="IPR010998">
    <property type="entry name" value="Integrase_recombinase_N"/>
</dbReference>
<organism evidence="6 7">
    <name type="scientific">Pelagibacterium flavum</name>
    <dbReference type="NCBI Taxonomy" id="2984530"/>
    <lineage>
        <taxon>Bacteria</taxon>
        <taxon>Pseudomonadati</taxon>
        <taxon>Pseudomonadota</taxon>
        <taxon>Alphaproteobacteria</taxon>
        <taxon>Hyphomicrobiales</taxon>
        <taxon>Devosiaceae</taxon>
        <taxon>Pelagibacterium</taxon>
    </lineage>
</organism>
<evidence type="ECO:0000313" key="7">
    <source>
        <dbReference type="Proteomes" id="UP001163882"/>
    </source>
</evidence>
<evidence type="ECO:0000256" key="2">
    <source>
        <dbReference type="ARBA" id="ARBA00022908"/>
    </source>
</evidence>
<dbReference type="PANTHER" id="PTHR30349">
    <property type="entry name" value="PHAGE INTEGRASE-RELATED"/>
    <property type="match status" value="1"/>
</dbReference>
<comment type="similarity">
    <text evidence="1">Belongs to the 'phage' integrase family.</text>
</comment>